<evidence type="ECO:0000313" key="6">
    <source>
        <dbReference type="Proteomes" id="UP000828390"/>
    </source>
</evidence>
<feature type="region of interest" description="Disordered" evidence="3">
    <location>
        <begin position="1799"/>
        <end position="1942"/>
    </location>
</feature>
<feature type="compositionally biased region" description="Polar residues" evidence="3">
    <location>
        <begin position="2737"/>
        <end position="2754"/>
    </location>
</feature>
<feature type="coiled-coil region" evidence="2">
    <location>
        <begin position="883"/>
        <end position="917"/>
    </location>
</feature>
<dbReference type="EMBL" id="JAIWYP010000007">
    <property type="protein sequence ID" value="KAH3795977.1"/>
    <property type="molecule type" value="Genomic_DNA"/>
</dbReference>
<dbReference type="GO" id="GO:0008270">
    <property type="term" value="F:zinc ion binding"/>
    <property type="evidence" value="ECO:0007669"/>
    <property type="project" value="InterPro"/>
</dbReference>
<dbReference type="Gene3D" id="3.30.70.330">
    <property type="match status" value="1"/>
</dbReference>
<dbReference type="SMART" id="SM00360">
    <property type="entry name" value="RRM"/>
    <property type="match status" value="1"/>
</dbReference>
<feature type="non-terminal residue" evidence="5">
    <location>
        <position position="1"/>
    </location>
</feature>
<name>A0A9D4FHK4_DREPO</name>
<reference evidence="5" key="1">
    <citation type="journal article" date="2019" name="bioRxiv">
        <title>The Genome of the Zebra Mussel, Dreissena polymorpha: A Resource for Invasive Species Research.</title>
        <authorList>
            <person name="McCartney M.A."/>
            <person name="Auch B."/>
            <person name="Kono T."/>
            <person name="Mallez S."/>
            <person name="Zhang Y."/>
            <person name="Obille A."/>
            <person name="Becker A."/>
            <person name="Abrahante J.E."/>
            <person name="Garbe J."/>
            <person name="Badalamenti J.P."/>
            <person name="Herman A."/>
            <person name="Mangelson H."/>
            <person name="Liachko I."/>
            <person name="Sullivan S."/>
            <person name="Sone E.D."/>
            <person name="Koren S."/>
            <person name="Silverstein K.A.T."/>
            <person name="Beckman K.B."/>
            <person name="Gohl D.M."/>
        </authorList>
    </citation>
    <scope>NUCLEOTIDE SEQUENCE</scope>
    <source>
        <strain evidence="5">Duluth1</strain>
        <tissue evidence="5">Whole animal</tissue>
    </source>
</reference>
<gene>
    <name evidence="5" type="ORF">DPMN_149540</name>
</gene>
<evidence type="ECO:0000256" key="1">
    <source>
        <dbReference type="PROSITE-ProRule" id="PRU00176"/>
    </source>
</evidence>
<feature type="compositionally biased region" description="Basic and acidic residues" evidence="3">
    <location>
        <begin position="1927"/>
        <end position="1937"/>
    </location>
</feature>
<feature type="region of interest" description="Disordered" evidence="3">
    <location>
        <begin position="515"/>
        <end position="537"/>
    </location>
</feature>
<dbReference type="SUPFAM" id="SSF54928">
    <property type="entry name" value="RNA-binding domain, RBD"/>
    <property type="match status" value="1"/>
</dbReference>
<evidence type="ECO:0000256" key="3">
    <source>
        <dbReference type="SAM" id="MobiDB-lite"/>
    </source>
</evidence>
<feature type="compositionally biased region" description="Acidic residues" evidence="3">
    <location>
        <begin position="2557"/>
        <end position="2572"/>
    </location>
</feature>
<dbReference type="PROSITE" id="PS50102">
    <property type="entry name" value="RRM"/>
    <property type="match status" value="1"/>
</dbReference>
<dbReference type="InterPro" id="IPR000504">
    <property type="entry name" value="RRM_dom"/>
</dbReference>
<feature type="region of interest" description="Disordered" evidence="3">
    <location>
        <begin position="238"/>
        <end position="419"/>
    </location>
</feature>
<dbReference type="InterPro" id="IPR003604">
    <property type="entry name" value="Matrin/U1-like-C_Znf_C2H2"/>
</dbReference>
<feature type="region of interest" description="Disordered" evidence="3">
    <location>
        <begin position="2507"/>
        <end position="2810"/>
    </location>
</feature>
<feature type="domain" description="RRM" evidence="4">
    <location>
        <begin position="21"/>
        <end position="94"/>
    </location>
</feature>
<dbReference type="Proteomes" id="UP000828390">
    <property type="component" value="Unassembled WGS sequence"/>
</dbReference>
<organism evidence="5 6">
    <name type="scientific">Dreissena polymorpha</name>
    <name type="common">Zebra mussel</name>
    <name type="synonym">Mytilus polymorpha</name>
    <dbReference type="NCBI Taxonomy" id="45954"/>
    <lineage>
        <taxon>Eukaryota</taxon>
        <taxon>Metazoa</taxon>
        <taxon>Spiralia</taxon>
        <taxon>Lophotrochozoa</taxon>
        <taxon>Mollusca</taxon>
        <taxon>Bivalvia</taxon>
        <taxon>Autobranchia</taxon>
        <taxon>Heteroconchia</taxon>
        <taxon>Euheterodonta</taxon>
        <taxon>Imparidentia</taxon>
        <taxon>Neoheterodontei</taxon>
        <taxon>Myida</taxon>
        <taxon>Dreissenoidea</taxon>
        <taxon>Dreissenidae</taxon>
        <taxon>Dreissena</taxon>
    </lineage>
</organism>
<feature type="compositionally biased region" description="Basic and acidic residues" evidence="3">
    <location>
        <begin position="301"/>
        <end position="316"/>
    </location>
</feature>
<dbReference type="Gene3D" id="3.30.160.60">
    <property type="entry name" value="Classic Zinc Finger"/>
    <property type="match status" value="1"/>
</dbReference>
<keyword evidence="2" id="KW-0175">Coiled coil</keyword>
<keyword evidence="1" id="KW-0694">RNA-binding</keyword>
<dbReference type="SMART" id="SM00355">
    <property type="entry name" value="ZnF_C2H2"/>
    <property type="match status" value="8"/>
</dbReference>
<feature type="region of interest" description="Disordered" evidence="3">
    <location>
        <begin position="2170"/>
        <end position="2204"/>
    </location>
</feature>
<feature type="compositionally biased region" description="Basic and acidic residues" evidence="3">
    <location>
        <begin position="402"/>
        <end position="419"/>
    </location>
</feature>
<feature type="compositionally biased region" description="Polar residues" evidence="3">
    <location>
        <begin position="2183"/>
        <end position="2204"/>
    </location>
</feature>
<feature type="compositionally biased region" description="Basic and acidic residues" evidence="3">
    <location>
        <begin position="334"/>
        <end position="349"/>
    </location>
</feature>
<reference evidence="5" key="2">
    <citation type="submission" date="2020-11" db="EMBL/GenBank/DDBJ databases">
        <authorList>
            <person name="McCartney M.A."/>
            <person name="Auch B."/>
            <person name="Kono T."/>
            <person name="Mallez S."/>
            <person name="Becker A."/>
            <person name="Gohl D.M."/>
            <person name="Silverstein K.A.T."/>
            <person name="Koren S."/>
            <person name="Bechman K.B."/>
            <person name="Herman A."/>
            <person name="Abrahante J.E."/>
            <person name="Garbe J."/>
        </authorList>
    </citation>
    <scope>NUCLEOTIDE SEQUENCE</scope>
    <source>
        <strain evidence="5">Duluth1</strain>
        <tissue evidence="5">Whole animal</tissue>
    </source>
</reference>
<sequence length="2810" mass="313953">MAYADNYLHDKLDETGPRGEHVVFIGGLPVDVSDIAMEDFIHPYNYESVHLKVRYGKAYAYVYFHSYHDADIMVRQLNGERLYGREVTVEHDKGDQQKEPLEDRVFHVSQVEVKPESSLFQKFVDASYAAAPVLGRKYITEYKLSDGSTAHYVCLLCESVCSWKSVADHVMGYKHRLNALKRSHPKIHQELTQMKDKVEMLSKCAQYASELVNNSEQITSHIVENPESAANNQLNRLKEKHQTEREGKRKPKPSGRVNKTDKKSPITKQDATSDIFRRIEAYKKKFASQSDDKPSSSSTKRKLESEKKTNFEELKKTNKPLADTIESGIISARKKSEEQSKPKETDGKHRTSQRYSNERKGERQKREDRPMKLDPKKVVEDAKKRLEQGKSLDNKYLSVSRISKDPKESKKEEAERAKNKITEENVLVSEEQVVVSAEKQTEKVDAEMQIIDLTVTEEENINKETHEDVADDVKKGTGENKEDNSEVKKGTGENKEDNSEEAMLFEGELGDMDAEVEREASEPDKKTLQKTECRLSGDPRSQLDKYFASQAKQNPDNQWIVGLQYVTEVLSTKPRRPHLYECSLCNTKCYNKCIASHVCGYKHRMKYLELHQADIYTTLQAKDEPRRAMMTHAGREAQLIQQREGTHTVMSVSEVDYYKEQKNEKMLKRAQKAQAPAVHTIYKNLPDLNTTGTETTAITIDLTQSAEKVKVNSEMTSGANEAQETNSKEKKGKIHWTFKIHCRFKEKLLKAKAAAKMVKREDGKHWVRLYKYISSKPEVPLLGLNYVTEILHLYGPTNNTPVYTCELCLSHTKLDGISTIYDHIIGIKHMDNYLQKHHMEKIPAMRQLQSKGSKLEYLLMQAKVIQATHGASSLRVVDLNKVEEAERVAARKAELELKQKQEQLAEIAERAKKEVALFASSKAAMDTGPTGTSATNTKVVAMETESNEFAGRHLTTGSVEAKLYATLKALSTKAVVGLNYITEIQDSLGCSYSCKLCSEEAIRSAAIIPHLTSPRHRLIFLQVNYPVLHSKSEGNQDLVNQYCTEIEEQFGREAISVMQRRTDGKLSKPVLVKGSPKKKMAAIAATDDEWLETLKSMDEEIRKLSHGQSQTEVTGSEVKVTEDEDNIVLYKILQGLDYTPMLGLQYITEIHHPDQHRSPVYECEVCGNVRANFLTTRNILKHITSKGHKMSFFKENHLHIYNEISSEKNDEAQKALITRHTEELESKIGRGSVLRRVEADEVFWPADDPSLLKIHSPLAGVSGGDVTKPKNGPERFRCKLCGYLIRNLRLSATNHISYAHSFPYECDKCVFKARGKTALAKHYKKNHNTEALVDFIDVSFNAMFETVYTMKLGTYMDTDGKVQAKPIRVSRQKRPLAMGTAASINKNVSAPQGTGETCTTTTSSESALSIAQTADISLTRNTMSTSVQTTLPGSVQTAKQEPVQALPSYPVLAPSHTVQPLTMVDSNLRPQQTAALHSTAETWTGIKSNTQDAVLTSQNVASNSAGLNNLADKGQNISAVGVVSTITQSVGQGIAHIRMEMENTATATAGELANKAMPPSQSALTHGSPQGVLPFLQQSTVSQTHGIIIPVQQGMQENQSEPEPVTGLDLVKSAVHQALETELKSSQQTASEKLGQEEALNICHILAEKEDPDFDWLVENGILMSKMQQGLIFLSARKSKFLMNYASTFSSHPLLGLQHIKEYQRLDIRLDSFYMCELCRDKLGPTTIANHFKSLKHNLWYMGKEHQDDYSTIVALCKDKSILTRSELQREVDSLSLSIMKTENRPRLIPVFVEKAAPVSTPAPSLDGSSSASVENSRNITTANKTTASTHKTTAASKTIKSSPTAQKSSRRHRSGSRERRHSRSPRSSRRHDRSRDRHNKSSRRTSRSSRYETSKSHSQKRHRSNERDNEICKEKRAKIDASISENTDRTKEDTKKSTKLAKTVEEDTTITTIDLEQVTSPEDIFDEGDMLTEEDMRILELQLLKQSELDEDELAVHEDLEDANIQEVSDTEEAYVSVSDNIKGELDSANRKGNSWAEGGVLKENQISVIIELTVDSPINVSGQNKENTDKALENTAEHAALQGDIVVAVDVPGSDKTDSGKKGEGNKSLTKGIDVTGGNSIVQRPEVESSSDVVHVNIEIHETSELGIRKATVPNASMVSTSTVEKRIASSAQSVPEKDLSTQAQKDQSTVSSENINSEGSTLASEKVHLEIIDTEKEAKFKNDFKENDELGAFSDKDSEQEFGNHDEDFITSQLGEGFVTVDDIEDENTGKVNNIQEKTVLEILGPRTFEKEVLGNESKRLEESNEKTDTTHWSSKGNHLQTTGVNKADFEGKSPYCDKADTVDFVKLNKESNTEEIYEHNSQAQNADVIDLKEDEKEILRPANIKSPISFDTVNVDIQTERNKEHPEYQDHETKSDKTALIIVLDEKVDKYQDDSVIFNAGTGTKNEHTDNNTQDSQMVAEDIDLMDELEKALANDEQFFNSEQDDEANITDEETGEDIIHADSMNNDTNFGLKSDHPEQDSIIEDKTIIEPKSDVGVDNEPDKMKEAAGAADNDDEDKSDADSEGSFDMDNFVLVDDADEDEDIEDEPDSGEYPGSSWMSKEQGPADEFRPEGNRSSSMEGVPKSRGDSKSGARVSQTRSGSEKYERSSQASSSHSYQGDSRRGNFSPSRGRGSFRAKEKYYWSRTTTEASRGNDRGNQAIGQGTGNQSITGGKGNHTRGRGNHTRGRGYQTRGSGYQTRGNSQGDYNTSGRGSYSHGRGRGSKRGWSNEESYPRSRGRGSFRSRGGRGGSRLNDGTCEITLEFD</sequence>
<dbReference type="Pfam" id="PF00076">
    <property type="entry name" value="RRM_1"/>
    <property type="match status" value="1"/>
</dbReference>
<evidence type="ECO:0000313" key="5">
    <source>
        <dbReference type="EMBL" id="KAH3795977.1"/>
    </source>
</evidence>
<feature type="compositionally biased region" description="Basic and acidic residues" evidence="3">
    <location>
        <begin position="2095"/>
        <end position="2107"/>
    </location>
</feature>
<feature type="compositionally biased region" description="Acidic residues" evidence="3">
    <location>
        <begin position="2581"/>
        <end position="2595"/>
    </location>
</feature>
<dbReference type="InterPro" id="IPR035979">
    <property type="entry name" value="RBD_domain_sf"/>
</dbReference>
<feature type="compositionally biased region" description="Basic and acidic residues" evidence="3">
    <location>
        <begin position="356"/>
        <end position="393"/>
    </location>
</feature>
<protein>
    <recommendedName>
        <fullName evidence="4">RRM domain-containing protein</fullName>
    </recommendedName>
</protein>
<dbReference type="GO" id="GO:0003723">
    <property type="term" value="F:RNA binding"/>
    <property type="evidence" value="ECO:0007669"/>
    <property type="project" value="UniProtKB-UniRule"/>
</dbReference>
<feature type="compositionally biased region" description="Polar residues" evidence="3">
    <location>
        <begin position="2689"/>
        <end position="2716"/>
    </location>
</feature>
<feature type="compositionally biased region" description="Basic residues" evidence="3">
    <location>
        <begin position="2781"/>
        <end position="2791"/>
    </location>
</feature>
<evidence type="ECO:0000259" key="4">
    <source>
        <dbReference type="PROSITE" id="PS50102"/>
    </source>
</evidence>
<feature type="region of interest" description="Disordered" evidence="3">
    <location>
        <begin position="2300"/>
        <end position="2323"/>
    </location>
</feature>
<feature type="compositionally biased region" description="Polar residues" evidence="3">
    <location>
        <begin position="2314"/>
        <end position="2323"/>
    </location>
</feature>
<dbReference type="InterPro" id="IPR012677">
    <property type="entry name" value="Nucleotide-bd_a/b_plait_sf"/>
</dbReference>
<feature type="compositionally biased region" description="Basic and acidic residues" evidence="3">
    <location>
        <begin position="1906"/>
        <end position="1920"/>
    </location>
</feature>
<feature type="compositionally biased region" description="Basic and acidic residues" evidence="3">
    <location>
        <begin position="460"/>
        <end position="497"/>
    </location>
</feature>
<feature type="compositionally biased region" description="Low complexity" evidence="3">
    <location>
        <begin position="2653"/>
        <end position="2664"/>
    </location>
</feature>
<feature type="compositionally biased region" description="Low complexity" evidence="3">
    <location>
        <begin position="1821"/>
        <end position="1846"/>
    </location>
</feature>
<dbReference type="CDD" id="cd00590">
    <property type="entry name" value="RRM_SF"/>
    <property type="match status" value="1"/>
</dbReference>
<dbReference type="InterPro" id="IPR013087">
    <property type="entry name" value="Znf_C2H2_type"/>
</dbReference>
<feature type="compositionally biased region" description="Polar residues" evidence="3">
    <location>
        <begin position="1807"/>
        <end position="1820"/>
    </location>
</feature>
<feature type="compositionally biased region" description="Basic residues" evidence="3">
    <location>
        <begin position="2721"/>
        <end position="2732"/>
    </location>
</feature>
<feature type="compositionally biased region" description="Basic and acidic residues" evidence="3">
    <location>
        <begin position="2518"/>
        <end position="2551"/>
    </location>
</feature>
<evidence type="ECO:0000256" key="2">
    <source>
        <dbReference type="SAM" id="Coils"/>
    </source>
</evidence>
<feature type="compositionally biased region" description="Basic and acidic residues" evidence="3">
    <location>
        <begin position="238"/>
        <end position="247"/>
    </location>
</feature>
<feature type="compositionally biased region" description="Basic and acidic residues" evidence="3">
    <location>
        <begin position="2300"/>
        <end position="2313"/>
    </location>
</feature>
<keyword evidence="6" id="KW-1185">Reference proteome</keyword>
<accession>A0A9D4FHK4</accession>
<proteinExistence type="predicted"/>
<feature type="region of interest" description="Disordered" evidence="3">
    <location>
        <begin position="2094"/>
        <end position="2119"/>
    </location>
</feature>
<dbReference type="SMART" id="SM00451">
    <property type="entry name" value="ZnF_U1"/>
    <property type="match status" value="2"/>
</dbReference>
<feature type="region of interest" description="Disordered" evidence="3">
    <location>
        <begin position="459"/>
        <end position="501"/>
    </location>
</feature>
<feature type="compositionally biased region" description="Basic residues" evidence="3">
    <location>
        <begin position="1849"/>
        <end position="1888"/>
    </location>
</feature>
<comment type="caution">
    <text evidence="5">The sequence shown here is derived from an EMBL/GenBank/DDBJ whole genome shotgun (WGS) entry which is preliminary data.</text>
</comment>